<dbReference type="InterPro" id="IPR015424">
    <property type="entry name" value="PyrdxlP-dep_Trfase"/>
</dbReference>
<reference evidence="8" key="1">
    <citation type="submission" date="2018-05" db="EMBL/GenBank/DDBJ databases">
        <authorList>
            <person name="Lanie J.A."/>
            <person name="Ng W.-L."/>
            <person name="Kazmierczak K.M."/>
            <person name="Andrzejewski T.M."/>
            <person name="Davidsen T.M."/>
            <person name="Wayne K.J."/>
            <person name="Tettelin H."/>
            <person name="Glass J.I."/>
            <person name="Rusch D."/>
            <person name="Podicherti R."/>
            <person name="Tsui H.-C.T."/>
            <person name="Winkler M.E."/>
        </authorList>
    </citation>
    <scope>NUCLEOTIDE SEQUENCE</scope>
</reference>
<keyword evidence="6" id="KW-0413">Isomerase</keyword>
<dbReference type="UniPathway" id="UPA00251">
    <property type="reaction ID" value="UER00317"/>
</dbReference>
<dbReference type="Pfam" id="PF00202">
    <property type="entry name" value="Aminotran_3"/>
    <property type="match status" value="1"/>
</dbReference>
<evidence type="ECO:0000313" key="8">
    <source>
        <dbReference type="EMBL" id="SVC24870.1"/>
    </source>
</evidence>
<dbReference type="NCBIfam" id="TIGR00713">
    <property type="entry name" value="hemL"/>
    <property type="match status" value="1"/>
</dbReference>
<dbReference type="Gene3D" id="3.90.1150.10">
    <property type="entry name" value="Aspartate Aminotransferase, domain 1"/>
    <property type="match status" value="1"/>
</dbReference>
<feature type="non-terminal residue" evidence="8">
    <location>
        <position position="1"/>
    </location>
</feature>
<dbReference type="GO" id="GO:0042286">
    <property type="term" value="F:glutamate-1-semialdehyde 2,1-aminomutase activity"/>
    <property type="evidence" value="ECO:0007669"/>
    <property type="project" value="UniProtKB-EC"/>
</dbReference>
<dbReference type="HAMAP" id="MF_00375">
    <property type="entry name" value="HemL_aminotrans_3"/>
    <property type="match status" value="1"/>
</dbReference>
<keyword evidence="5" id="KW-0663">Pyridoxal phosphate</keyword>
<accession>A0A382KK69</accession>
<dbReference type="PANTHER" id="PTHR43713">
    <property type="entry name" value="GLUTAMATE-1-SEMIALDEHYDE 2,1-AMINOMUTASE"/>
    <property type="match status" value="1"/>
</dbReference>
<dbReference type="InterPro" id="IPR015422">
    <property type="entry name" value="PyrdxlP-dep_Trfase_small"/>
</dbReference>
<gene>
    <name evidence="8" type="ORF">METZ01_LOCUS277724</name>
</gene>
<evidence type="ECO:0000256" key="7">
    <source>
        <dbReference type="ARBA" id="ARBA00023244"/>
    </source>
</evidence>
<dbReference type="FunFam" id="3.40.640.10:FF:000021">
    <property type="entry name" value="Glutamate-1-semialdehyde 2,1-aminomutase"/>
    <property type="match status" value="1"/>
</dbReference>
<protein>
    <recommendedName>
        <fullName evidence="4">glutamate-1-semialdehyde 2,1-aminomutase</fullName>
        <ecNumber evidence="4">5.4.3.8</ecNumber>
    </recommendedName>
</protein>
<name>A0A382KK69_9ZZZZ</name>
<dbReference type="AlphaFoldDB" id="A0A382KK69"/>
<comment type="pathway">
    <text evidence="2">Porphyrin-containing compound metabolism; protoporphyrin-IX biosynthesis; 5-aminolevulinate from L-glutamyl-tRNA(Glu): step 2/2.</text>
</comment>
<evidence type="ECO:0000256" key="5">
    <source>
        <dbReference type="ARBA" id="ARBA00022898"/>
    </source>
</evidence>
<dbReference type="InterPro" id="IPR005814">
    <property type="entry name" value="Aminotrans_3"/>
</dbReference>
<dbReference type="GO" id="GO:0006782">
    <property type="term" value="P:protoporphyrinogen IX biosynthetic process"/>
    <property type="evidence" value="ECO:0007669"/>
    <property type="project" value="UniProtKB-UniPathway"/>
</dbReference>
<evidence type="ECO:0000256" key="1">
    <source>
        <dbReference type="ARBA" id="ARBA00001933"/>
    </source>
</evidence>
<dbReference type="CDD" id="cd00610">
    <property type="entry name" value="OAT_like"/>
    <property type="match status" value="1"/>
</dbReference>
<evidence type="ECO:0000256" key="6">
    <source>
        <dbReference type="ARBA" id="ARBA00023235"/>
    </source>
</evidence>
<sequence>KKSKTYMPGGVNSPVRAFNSVDGDPIAITSGNGSVITDADGNDYIDFVGSWGPLILGHAHPEVVKAVHDTSEKGLTFGASTDLEVQLAEMVVDAVPSIEMVRFVNSGTEATMSAVRLARAYTERNIIIKFEGCYHGHGDLFLSKAGSGVAELDESSSLGVPKSVISHTITLPYNDAEKVENIFLSKGSHIAAVIVEPIAGNMGVILPETGFLETLRNMTDKYGAVLIFDEVITGFRVDYGGAQNIYDITPDLTCLGKIIGGGLPVGAFGGRSKIMKNMAPLGTVYQAGTLSGNPVVMSAGIATLNLLKNEKVYEHLENMGNHLETIFNELSNGMHLQIPRCGSMLSLFFSSNVVHNWNDVLLCQLSYYKKFHRLMLNKGYYLPPSPYESLFISSTHTKEDITGFAQTACELIPDYDT</sequence>
<comment type="similarity">
    <text evidence="3">Belongs to the class-III pyridoxal-phosphate-dependent aminotransferase family. HemL subfamily.</text>
</comment>
<organism evidence="8">
    <name type="scientific">marine metagenome</name>
    <dbReference type="NCBI Taxonomy" id="408172"/>
    <lineage>
        <taxon>unclassified sequences</taxon>
        <taxon>metagenomes</taxon>
        <taxon>ecological metagenomes</taxon>
    </lineage>
</organism>
<dbReference type="EC" id="5.4.3.8" evidence="4"/>
<evidence type="ECO:0000256" key="2">
    <source>
        <dbReference type="ARBA" id="ARBA00004819"/>
    </source>
</evidence>
<evidence type="ECO:0000256" key="4">
    <source>
        <dbReference type="ARBA" id="ARBA00012143"/>
    </source>
</evidence>
<dbReference type="PROSITE" id="PS00600">
    <property type="entry name" value="AA_TRANSFER_CLASS_3"/>
    <property type="match status" value="1"/>
</dbReference>
<feature type="non-terminal residue" evidence="8">
    <location>
        <position position="417"/>
    </location>
</feature>
<proteinExistence type="inferred from homology"/>
<dbReference type="GO" id="GO:0008483">
    <property type="term" value="F:transaminase activity"/>
    <property type="evidence" value="ECO:0007669"/>
    <property type="project" value="InterPro"/>
</dbReference>
<dbReference type="InterPro" id="IPR049704">
    <property type="entry name" value="Aminotrans_3_PPA_site"/>
</dbReference>
<dbReference type="InterPro" id="IPR015421">
    <property type="entry name" value="PyrdxlP-dep_Trfase_major"/>
</dbReference>
<evidence type="ECO:0000256" key="3">
    <source>
        <dbReference type="ARBA" id="ARBA00008981"/>
    </source>
</evidence>
<dbReference type="PANTHER" id="PTHR43713:SF3">
    <property type="entry name" value="GLUTAMATE-1-SEMIALDEHYDE 2,1-AMINOMUTASE 1, CHLOROPLASTIC-RELATED"/>
    <property type="match status" value="1"/>
</dbReference>
<dbReference type="Gene3D" id="3.40.640.10">
    <property type="entry name" value="Type I PLP-dependent aspartate aminotransferase-like (Major domain)"/>
    <property type="match status" value="1"/>
</dbReference>
<comment type="cofactor">
    <cofactor evidence="1">
        <name>pyridoxal 5'-phosphate</name>
        <dbReference type="ChEBI" id="CHEBI:597326"/>
    </cofactor>
</comment>
<dbReference type="GO" id="GO:0030170">
    <property type="term" value="F:pyridoxal phosphate binding"/>
    <property type="evidence" value="ECO:0007669"/>
    <property type="project" value="InterPro"/>
</dbReference>
<dbReference type="NCBIfam" id="NF000818">
    <property type="entry name" value="PRK00062.1"/>
    <property type="match status" value="1"/>
</dbReference>
<keyword evidence="7" id="KW-0627">Porphyrin biosynthesis</keyword>
<dbReference type="SUPFAM" id="SSF53383">
    <property type="entry name" value="PLP-dependent transferases"/>
    <property type="match status" value="1"/>
</dbReference>
<dbReference type="InterPro" id="IPR004639">
    <property type="entry name" value="4pyrrol_synth_GluAld_NH2Trfase"/>
</dbReference>
<dbReference type="EMBL" id="UINC01081224">
    <property type="protein sequence ID" value="SVC24870.1"/>
    <property type="molecule type" value="Genomic_DNA"/>
</dbReference>